<gene>
    <name evidence="2" type="ORF">IW254_000488</name>
</gene>
<dbReference type="AlphaFoldDB" id="A0A931DYT4"/>
<organism evidence="2 3">
    <name type="scientific">Corynebacterium aquatimens</name>
    <dbReference type="NCBI Taxonomy" id="1190508"/>
    <lineage>
        <taxon>Bacteria</taxon>
        <taxon>Bacillati</taxon>
        <taxon>Actinomycetota</taxon>
        <taxon>Actinomycetes</taxon>
        <taxon>Mycobacteriales</taxon>
        <taxon>Corynebacteriaceae</taxon>
        <taxon>Corynebacterium</taxon>
    </lineage>
</organism>
<feature type="compositionally biased region" description="Pro residues" evidence="1">
    <location>
        <begin position="58"/>
        <end position="73"/>
    </location>
</feature>
<dbReference type="RefSeq" id="WP_196824059.1">
    <property type="nucleotide sequence ID" value="NZ_CP046980.1"/>
</dbReference>
<feature type="region of interest" description="Disordered" evidence="1">
    <location>
        <begin position="39"/>
        <end position="92"/>
    </location>
</feature>
<sequence length="92" mass="9146">MAPYSRTSLESDSIFSDGWDDQLPEFTGTIQSGYDMTLDVAIDTSTPNTGGGMGGPGGQPPQGGPGGTPPTGAPPAGKRPSGSPPTGMPAPR</sequence>
<dbReference type="EMBL" id="JADOUE010000001">
    <property type="protein sequence ID" value="MBG6121519.1"/>
    <property type="molecule type" value="Genomic_DNA"/>
</dbReference>
<protein>
    <submittedName>
        <fullName evidence="2">Uncharacterized protein</fullName>
    </submittedName>
</protein>
<evidence type="ECO:0000313" key="3">
    <source>
        <dbReference type="Proteomes" id="UP000658613"/>
    </source>
</evidence>
<proteinExistence type="predicted"/>
<comment type="caution">
    <text evidence="2">The sequence shown here is derived from an EMBL/GenBank/DDBJ whole genome shotgun (WGS) entry which is preliminary data.</text>
</comment>
<feature type="region of interest" description="Disordered" evidence="1">
    <location>
        <begin position="1"/>
        <end position="26"/>
    </location>
</feature>
<dbReference type="Proteomes" id="UP000658613">
    <property type="component" value="Unassembled WGS sequence"/>
</dbReference>
<accession>A0A931DYT4</accession>
<keyword evidence="3" id="KW-1185">Reference proteome</keyword>
<reference evidence="2" key="1">
    <citation type="submission" date="2020-11" db="EMBL/GenBank/DDBJ databases">
        <title>Sequencing the genomes of 1000 actinobacteria strains.</title>
        <authorList>
            <person name="Klenk H.-P."/>
        </authorList>
    </citation>
    <scope>NUCLEOTIDE SEQUENCE</scope>
    <source>
        <strain evidence="2">DSM 45632</strain>
    </source>
</reference>
<name>A0A931DYT4_9CORY</name>
<evidence type="ECO:0000256" key="1">
    <source>
        <dbReference type="SAM" id="MobiDB-lite"/>
    </source>
</evidence>
<feature type="compositionally biased region" description="Pro residues" evidence="1">
    <location>
        <begin position="82"/>
        <end position="92"/>
    </location>
</feature>
<feature type="compositionally biased region" description="Polar residues" evidence="1">
    <location>
        <begin position="1"/>
        <end position="14"/>
    </location>
</feature>
<evidence type="ECO:0000313" key="2">
    <source>
        <dbReference type="EMBL" id="MBG6121519.1"/>
    </source>
</evidence>